<keyword evidence="3" id="KW-1185">Reference proteome</keyword>
<evidence type="ECO:0000256" key="1">
    <source>
        <dbReference type="SAM" id="MobiDB-lite"/>
    </source>
</evidence>
<dbReference type="Proteomes" id="UP001221898">
    <property type="component" value="Unassembled WGS sequence"/>
</dbReference>
<accession>A0AAD7T2A1</accession>
<sequence length="132" mass="14515">MFDKHPETCSLLQEGPPFHWRMEGSADLQVFAWPDEGGPIVRVCISAINRSGKGKEGSSENPRTSVGDYGGGAVSGRWKTRALIEAGQGELMRVKSGLREETLTLVSSDYTFNRFNRSRVFPLGPKASQVRS</sequence>
<reference evidence="2" key="1">
    <citation type="journal article" date="2023" name="Science">
        <title>Genome structures resolve the early diversification of teleost fishes.</title>
        <authorList>
            <person name="Parey E."/>
            <person name="Louis A."/>
            <person name="Montfort J."/>
            <person name="Bouchez O."/>
            <person name="Roques C."/>
            <person name="Iampietro C."/>
            <person name="Lluch J."/>
            <person name="Castinel A."/>
            <person name="Donnadieu C."/>
            <person name="Desvignes T."/>
            <person name="Floi Bucao C."/>
            <person name="Jouanno E."/>
            <person name="Wen M."/>
            <person name="Mejri S."/>
            <person name="Dirks R."/>
            <person name="Jansen H."/>
            <person name="Henkel C."/>
            <person name="Chen W.J."/>
            <person name="Zahm M."/>
            <person name="Cabau C."/>
            <person name="Klopp C."/>
            <person name="Thompson A.W."/>
            <person name="Robinson-Rechavi M."/>
            <person name="Braasch I."/>
            <person name="Lecointre G."/>
            <person name="Bobe J."/>
            <person name="Postlethwait J.H."/>
            <person name="Berthelot C."/>
            <person name="Roest Crollius H."/>
            <person name="Guiguen Y."/>
        </authorList>
    </citation>
    <scope>NUCLEOTIDE SEQUENCE</scope>
    <source>
        <strain evidence="2">NC1722</strain>
    </source>
</reference>
<evidence type="ECO:0000313" key="2">
    <source>
        <dbReference type="EMBL" id="KAJ8413033.1"/>
    </source>
</evidence>
<organism evidence="2 3">
    <name type="scientific">Aldrovandia affinis</name>
    <dbReference type="NCBI Taxonomy" id="143900"/>
    <lineage>
        <taxon>Eukaryota</taxon>
        <taxon>Metazoa</taxon>
        <taxon>Chordata</taxon>
        <taxon>Craniata</taxon>
        <taxon>Vertebrata</taxon>
        <taxon>Euteleostomi</taxon>
        <taxon>Actinopterygii</taxon>
        <taxon>Neopterygii</taxon>
        <taxon>Teleostei</taxon>
        <taxon>Notacanthiformes</taxon>
        <taxon>Halosauridae</taxon>
        <taxon>Aldrovandia</taxon>
    </lineage>
</organism>
<proteinExistence type="predicted"/>
<comment type="caution">
    <text evidence="2">The sequence shown here is derived from an EMBL/GenBank/DDBJ whole genome shotgun (WGS) entry which is preliminary data.</text>
</comment>
<dbReference type="EMBL" id="JAINUG010000017">
    <property type="protein sequence ID" value="KAJ8413033.1"/>
    <property type="molecule type" value="Genomic_DNA"/>
</dbReference>
<dbReference type="AlphaFoldDB" id="A0AAD7T2A1"/>
<name>A0AAD7T2A1_9TELE</name>
<gene>
    <name evidence="2" type="ORF">AAFF_G00106150</name>
</gene>
<protein>
    <submittedName>
        <fullName evidence="2">Uncharacterized protein</fullName>
    </submittedName>
</protein>
<feature type="region of interest" description="Disordered" evidence="1">
    <location>
        <begin position="51"/>
        <end position="72"/>
    </location>
</feature>
<evidence type="ECO:0000313" key="3">
    <source>
        <dbReference type="Proteomes" id="UP001221898"/>
    </source>
</evidence>